<evidence type="ECO:0000313" key="3">
    <source>
        <dbReference type="Proteomes" id="UP000327468"/>
    </source>
</evidence>
<accession>A0A5N5Q6I6</accession>
<gene>
    <name evidence="2" type="ORF">PHYPO_G00007030</name>
</gene>
<organism evidence="2 3">
    <name type="scientific">Pangasianodon hypophthalmus</name>
    <name type="common">Striped catfish</name>
    <name type="synonym">Helicophagus hypophthalmus</name>
    <dbReference type="NCBI Taxonomy" id="310915"/>
    <lineage>
        <taxon>Eukaryota</taxon>
        <taxon>Metazoa</taxon>
        <taxon>Chordata</taxon>
        <taxon>Craniata</taxon>
        <taxon>Vertebrata</taxon>
        <taxon>Euteleostomi</taxon>
        <taxon>Actinopterygii</taxon>
        <taxon>Neopterygii</taxon>
        <taxon>Teleostei</taxon>
        <taxon>Ostariophysi</taxon>
        <taxon>Siluriformes</taxon>
        <taxon>Pangasiidae</taxon>
        <taxon>Pangasianodon</taxon>
    </lineage>
</organism>
<protein>
    <submittedName>
        <fullName evidence="2">Uncharacterized protein</fullName>
    </submittedName>
</protein>
<keyword evidence="3" id="KW-1185">Reference proteome</keyword>
<dbReference type="Proteomes" id="UP000327468">
    <property type="component" value="Chromosome 1"/>
</dbReference>
<sequence>MVVYCKLWHCGCFCMQCFRIMGNICAVCMGPLTFQEDSEYELDSSDEEQVNLWEAAMTSPHINKNADRMRLMGRYMSVATENPVNTEDRSDSHTSNSELRANEDQCHTLNLPKFENIV</sequence>
<evidence type="ECO:0000256" key="1">
    <source>
        <dbReference type="SAM" id="MobiDB-lite"/>
    </source>
</evidence>
<name>A0A5N5Q6I6_PANHP</name>
<evidence type="ECO:0000313" key="2">
    <source>
        <dbReference type="EMBL" id="KAB5586916.1"/>
    </source>
</evidence>
<dbReference type="AlphaFoldDB" id="A0A5N5Q6I6"/>
<reference evidence="2 3" key="1">
    <citation type="submission" date="2019-06" db="EMBL/GenBank/DDBJ databases">
        <title>A chromosome-scale genome assembly of the striped catfish, Pangasianodon hypophthalmus.</title>
        <authorList>
            <person name="Wen M."/>
            <person name="Zahm M."/>
            <person name="Roques C."/>
            <person name="Cabau C."/>
            <person name="Klopp C."/>
            <person name="Donnadieu C."/>
            <person name="Jouanno E."/>
            <person name="Avarre J.-C."/>
            <person name="Campet M."/>
            <person name="Ha T.T.T."/>
            <person name="Dugue R."/>
            <person name="Lampietro C."/>
            <person name="Louis A."/>
            <person name="Herpin A."/>
            <person name="Echchiki A."/>
            <person name="Berthelot C."/>
            <person name="Parey E."/>
            <person name="Roest-Crollius H."/>
            <person name="Braasch I."/>
            <person name="Postlethwait J."/>
            <person name="Bobe J."/>
            <person name="Montfort J."/>
            <person name="Bouchez O."/>
            <person name="Begum T."/>
            <person name="Schartl M."/>
            <person name="Guiguen Y."/>
        </authorList>
    </citation>
    <scope>NUCLEOTIDE SEQUENCE [LARGE SCALE GENOMIC DNA]</scope>
    <source>
        <strain evidence="2 3">Indonesia</strain>
        <tissue evidence="2">Blood</tissue>
    </source>
</reference>
<feature type="region of interest" description="Disordered" evidence="1">
    <location>
        <begin position="80"/>
        <end position="105"/>
    </location>
</feature>
<comment type="caution">
    <text evidence="2">The sequence shown here is derived from an EMBL/GenBank/DDBJ whole genome shotgun (WGS) entry which is preliminary data.</text>
</comment>
<proteinExistence type="predicted"/>
<dbReference type="EMBL" id="VFJC01000002">
    <property type="protein sequence ID" value="KAB5586916.1"/>
    <property type="molecule type" value="Genomic_DNA"/>
</dbReference>